<dbReference type="CDD" id="cd05233">
    <property type="entry name" value="SDR_c"/>
    <property type="match status" value="1"/>
</dbReference>
<keyword evidence="2" id="KW-0560">Oxidoreductase</keyword>
<dbReference type="PRINTS" id="PR00081">
    <property type="entry name" value="GDHRDH"/>
</dbReference>
<gene>
    <name evidence="2" type="ORF">ACFFQA_29265</name>
</gene>
<dbReference type="Proteomes" id="UP001589693">
    <property type="component" value="Unassembled WGS sequence"/>
</dbReference>
<evidence type="ECO:0000313" key="3">
    <source>
        <dbReference type="Proteomes" id="UP001589693"/>
    </source>
</evidence>
<sequence length="241" mass="24651">MTRTAVVTGGATGIGREVAARFAAEGLDVVITGRRAELLAEVAKEIGARPVAFDATDPEAVTAALAELPERVDVLVNNAGGNTDRGATPPAEGDLVALRAAWLANIEANLISVVLVTEALRPRLVDDARVVTIGSIAARRGAAGYGAAKAAVEAWTAGTAAELGKRGITVNVVSPGLIEETEFFGGTLSESRRTMLVDQTMNGRAGVPGDVAAAVEFLCSPEAGHMTGQILHVNGGAYLGR</sequence>
<dbReference type="InterPro" id="IPR036291">
    <property type="entry name" value="NAD(P)-bd_dom_sf"/>
</dbReference>
<protein>
    <submittedName>
        <fullName evidence="2">SDR family NAD(P)-dependent oxidoreductase</fullName>
        <ecNumber evidence="2">1.1.1.-</ecNumber>
    </submittedName>
</protein>
<dbReference type="EMBL" id="JBHLZU010000026">
    <property type="protein sequence ID" value="MFB9908042.1"/>
    <property type="molecule type" value="Genomic_DNA"/>
</dbReference>
<dbReference type="Pfam" id="PF13561">
    <property type="entry name" value="adh_short_C2"/>
    <property type="match status" value="1"/>
</dbReference>
<comment type="caution">
    <text evidence="2">The sequence shown here is derived from an EMBL/GenBank/DDBJ whole genome shotgun (WGS) entry which is preliminary data.</text>
</comment>
<dbReference type="PRINTS" id="PR00080">
    <property type="entry name" value="SDRFAMILY"/>
</dbReference>
<reference evidence="2 3" key="1">
    <citation type="submission" date="2024-09" db="EMBL/GenBank/DDBJ databases">
        <authorList>
            <person name="Sun Q."/>
            <person name="Mori K."/>
        </authorList>
    </citation>
    <scope>NUCLEOTIDE SEQUENCE [LARGE SCALE GENOMIC DNA]</scope>
    <source>
        <strain evidence="2 3">TBRC 7907</strain>
    </source>
</reference>
<keyword evidence="3" id="KW-1185">Reference proteome</keyword>
<dbReference type="PANTHER" id="PTHR42760:SF40">
    <property type="entry name" value="3-OXOACYL-[ACYL-CARRIER-PROTEIN] REDUCTASE, CHLOROPLASTIC"/>
    <property type="match status" value="1"/>
</dbReference>
<dbReference type="PANTHER" id="PTHR42760">
    <property type="entry name" value="SHORT-CHAIN DEHYDROGENASES/REDUCTASES FAMILY MEMBER"/>
    <property type="match status" value="1"/>
</dbReference>
<dbReference type="SUPFAM" id="SSF51735">
    <property type="entry name" value="NAD(P)-binding Rossmann-fold domains"/>
    <property type="match status" value="1"/>
</dbReference>
<dbReference type="InterPro" id="IPR002347">
    <property type="entry name" value="SDR_fam"/>
</dbReference>
<comment type="similarity">
    <text evidence="1">Belongs to the short-chain dehydrogenases/reductases (SDR) family.</text>
</comment>
<organism evidence="2 3">
    <name type="scientific">Allokutzneria oryzae</name>
    <dbReference type="NCBI Taxonomy" id="1378989"/>
    <lineage>
        <taxon>Bacteria</taxon>
        <taxon>Bacillati</taxon>
        <taxon>Actinomycetota</taxon>
        <taxon>Actinomycetes</taxon>
        <taxon>Pseudonocardiales</taxon>
        <taxon>Pseudonocardiaceae</taxon>
        <taxon>Allokutzneria</taxon>
    </lineage>
</organism>
<proteinExistence type="inferred from homology"/>
<dbReference type="EC" id="1.1.1.-" evidence="2"/>
<accession>A0ABV6A4D8</accession>
<dbReference type="Gene3D" id="3.40.50.720">
    <property type="entry name" value="NAD(P)-binding Rossmann-like Domain"/>
    <property type="match status" value="1"/>
</dbReference>
<evidence type="ECO:0000256" key="1">
    <source>
        <dbReference type="ARBA" id="ARBA00006484"/>
    </source>
</evidence>
<dbReference type="GO" id="GO:0016491">
    <property type="term" value="F:oxidoreductase activity"/>
    <property type="evidence" value="ECO:0007669"/>
    <property type="project" value="UniProtKB-KW"/>
</dbReference>
<dbReference type="RefSeq" id="WP_377859256.1">
    <property type="nucleotide sequence ID" value="NZ_JBHLZU010000026.1"/>
</dbReference>
<name>A0ABV6A4D8_9PSEU</name>
<evidence type="ECO:0000313" key="2">
    <source>
        <dbReference type="EMBL" id="MFB9908042.1"/>
    </source>
</evidence>